<evidence type="ECO:0000313" key="10">
    <source>
        <dbReference type="Proteomes" id="UP000198960"/>
    </source>
</evidence>
<evidence type="ECO:0000256" key="6">
    <source>
        <dbReference type="ARBA" id="ARBA00023288"/>
    </source>
</evidence>
<evidence type="ECO:0000256" key="7">
    <source>
        <dbReference type="SAM" id="SignalP"/>
    </source>
</evidence>
<dbReference type="AlphaFoldDB" id="A0A1H8WNS9"/>
<sequence length="348" mass="35602">MNSVHRRRRGRLPAVALAVLAGLTACADSDSGGGDGGDSAGSIIVITPNPVGGNNFLSLAIEGAERVAEERGLELEVYESTDPTSIQQNVEAAVREQPDIVIGLTFSLQDAFATVPVDNPDQQFLLVDGCPDPQPDNVTCAAFREHEATYLAGVEAGLLTETGRIGVVAALDTPFIRRWVDPFLAGAQSVNPAATSTPLFVGGDNPFGDPARGGAQAQVLADGGADQVLLAASGSNVGAFEVAAAGGFQAYGVDVNECASAPGQVVDNVTKNVDVALAESVTAILDGDTGGSQVYGLAEDGVGLTAFEDDVADSGCLIADRPDVIEQLEQIRQEIIDGTITVDDPAAG</sequence>
<accession>A0A1H8WNS9</accession>
<dbReference type="CDD" id="cd06354">
    <property type="entry name" value="PBP1_PrnA-like"/>
    <property type="match status" value="1"/>
</dbReference>
<organism evidence="9 10">
    <name type="scientific">Trujillonella endophytica</name>
    <dbReference type="NCBI Taxonomy" id="673521"/>
    <lineage>
        <taxon>Bacteria</taxon>
        <taxon>Bacillati</taxon>
        <taxon>Actinomycetota</taxon>
        <taxon>Actinomycetes</taxon>
        <taxon>Geodermatophilales</taxon>
        <taxon>Geodermatophilaceae</taxon>
        <taxon>Trujillonella</taxon>
    </lineage>
</organism>
<dbReference type="EMBL" id="FOEE01000024">
    <property type="protein sequence ID" value="SEP29272.1"/>
    <property type="molecule type" value="Genomic_DNA"/>
</dbReference>
<evidence type="ECO:0000256" key="3">
    <source>
        <dbReference type="ARBA" id="ARBA00022475"/>
    </source>
</evidence>
<dbReference type="InterPro" id="IPR028082">
    <property type="entry name" value="Peripla_BP_I"/>
</dbReference>
<dbReference type="InterPro" id="IPR003760">
    <property type="entry name" value="PnrA-like"/>
</dbReference>
<feature type="chain" id="PRO_5011554225" evidence="7">
    <location>
        <begin position="28"/>
        <end position="348"/>
    </location>
</feature>
<proteinExistence type="inferred from homology"/>
<keyword evidence="4 7" id="KW-0732">Signal</keyword>
<dbReference type="PROSITE" id="PS51257">
    <property type="entry name" value="PROKAR_LIPOPROTEIN"/>
    <property type="match status" value="1"/>
</dbReference>
<dbReference type="RefSeq" id="WP_091949513.1">
    <property type="nucleotide sequence ID" value="NZ_FOEE01000024.1"/>
</dbReference>
<name>A0A1H8WNS9_9ACTN</name>
<evidence type="ECO:0000256" key="1">
    <source>
        <dbReference type="ARBA" id="ARBA00004193"/>
    </source>
</evidence>
<evidence type="ECO:0000256" key="5">
    <source>
        <dbReference type="ARBA" id="ARBA00023136"/>
    </source>
</evidence>
<protein>
    <submittedName>
        <fullName evidence="9">Nucleoside-binding protein</fullName>
    </submittedName>
</protein>
<dbReference type="STRING" id="673521.SAMN05660991_04593"/>
<reference evidence="10" key="1">
    <citation type="submission" date="2016-10" db="EMBL/GenBank/DDBJ databases">
        <authorList>
            <person name="Varghese N."/>
            <person name="Submissions S."/>
        </authorList>
    </citation>
    <scope>NUCLEOTIDE SEQUENCE [LARGE SCALE GENOMIC DNA]</scope>
    <source>
        <strain evidence="10">DSM 45413</strain>
    </source>
</reference>
<evidence type="ECO:0000313" key="9">
    <source>
        <dbReference type="EMBL" id="SEP29272.1"/>
    </source>
</evidence>
<dbReference type="GO" id="GO:0005886">
    <property type="term" value="C:plasma membrane"/>
    <property type="evidence" value="ECO:0007669"/>
    <property type="project" value="UniProtKB-SubCell"/>
</dbReference>
<dbReference type="Pfam" id="PF02608">
    <property type="entry name" value="Bmp"/>
    <property type="match status" value="1"/>
</dbReference>
<dbReference type="Proteomes" id="UP000198960">
    <property type="component" value="Unassembled WGS sequence"/>
</dbReference>
<evidence type="ECO:0000256" key="2">
    <source>
        <dbReference type="ARBA" id="ARBA00008610"/>
    </source>
</evidence>
<keyword evidence="10" id="KW-1185">Reference proteome</keyword>
<dbReference type="OrthoDB" id="9784230at2"/>
<dbReference type="Gene3D" id="3.40.50.2300">
    <property type="match status" value="2"/>
</dbReference>
<evidence type="ECO:0000259" key="8">
    <source>
        <dbReference type="Pfam" id="PF02608"/>
    </source>
</evidence>
<keyword evidence="5" id="KW-0472">Membrane</keyword>
<dbReference type="SUPFAM" id="SSF53822">
    <property type="entry name" value="Periplasmic binding protein-like I"/>
    <property type="match status" value="1"/>
</dbReference>
<feature type="signal peptide" evidence="7">
    <location>
        <begin position="1"/>
        <end position="27"/>
    </location>
</feature>
<keyword evidence="6" id="KW-0449">Lipoprotein</keyword>
<evidence type="ECO:0000256" key="4">
    <source>
        <dbReference type="ARBA" id="ARBA00022729"/>
    </source>
</evidence>
<feature type="domain" description="ABC transporter substrate-binding protein PnrA-like" evidence="8">
    <location>
        <begin position="42"/>
        <end position="312"/>
    </location>
</feature>
<keyword evidence="3" id="KW-1003">Cell membrane</keyword>
<comment type="similarity">
    <text evidence="2">Belongs to the BMP lipoprotein family.</text>
</comment>
<dbReference type="PANTHER" id="PTHR34296:SF2">
    <property type="entry name" value="ABC TRANSPORTER GUANOSINE-BINDING PROTEIN NUPN"/>
    <property type="match status" value="1"/>
</dbReference>
<gene>
    <name evidence="9" type="ORF">SAMN05660991_04593</name>
</gene>
<dbReference type="PANTHER" id="PTHR34296">
    <property type="entry name" value="TRANSCRIPTIONAL ACTIVATOR PROTEIN MED"/>
    <property type="match status" value="1"/>
</dbReference>
<comment type="subcellular location">
    <subcellularLocation>
        <location evidence="1">Cell membrane</location>
        <topology evidence="1">Lipid-anchor</topology>
    </subcellularLocation>
</comment>
<dbReference type="InterPro" id="IPR050957">
    <property type="entry name" value="BMP_lipoprotein"/>
</dbReference>